<sequence length="499" mass="52826">MTTTVSREPLAPTGTIESFRFAFSSAARLRTEILAGLVVALALIPEAISFSILAGVDPRVGLFASFVMAVTIAFTGGRPAMISAATGAVAVVIAPVARDYGLDYFFATVLLAGIVQLVLAGLGVAKLMRFIPRSVMIGFVNALAILIFLAQLPHLIGVSWLVYPLVALGIAIMVLFPRVSQAVPAPLVAIVVITAIVLVTGWHVPNVHDQGELPGTLPEFLLPDVPLTLETLRIIGPYAVAMALVGLMESLMTAKLVDEITETHSNKTRESLGQGVANVLASLFGGMGGCAMIGQTMINVRASRARTRLSTLLAGIFLLILVVTLGDIVGLIPMAALVAVMVMVSVGTMDWRSLRMLPIMPLSETAVMLTTVVATLATHNLAVGVVLGSTAAMVMFARRVAHLVYVDSKVDGDTITYFVHGQLFFASSNELVYCFDYHTEASNVVVDLSHAEIWDASTIATLDSITSKFEAKGKHVAVVGMGDISQQRFNRLAGQLGGE</sequence>
<dbReference type="RefSeq" id="WP_075732439.1">
    <property type="nucleotide sequence ID" value="NZ_CP009249.1"/>
</dbReference>
<keyword evidence="4 5" id="KW-0472">Membrane</keyword>
<feature type="transmembrane region" description="Helical" evidence="5">
    <location>
        <begin position="33"/>
        <end position="54"/>
    </location>
</feature>
<keyword evidence="2 5" id="KW-0812">Transmembrane</keyword>
<evidence type="ECO:0000256" key="2">
    <source>
        <dbReference type="ARBA" id="ARBA00022692"/>
    </source>
</evidence>
<keyword evidence="8" id="KW-1185">Reference proteome</keyword>
<evidence type="ECO:0000256" key="4">
    <source>
        <dbReference type="ARBA" id="ARBA00023136"/>
    </source>
</evidence>
<evidence type="ECO:0000256" key="1">
    <source>
        <dbReference type="ARBA" id="ARBA00004141"/>
    </source>
</evidence>
<name>A0A1L7D0U5_9CORY</name>
<keyword evidence="3 5" id="KW-1133">Transmembrane helix</keyword>
<feature type="transmembrane region" description="Helical" evidence="5">
    <location>
        <begin position="104"/>
        <end position="122"/>
    </location>
</feature>
<dbReference type="STRING" id="161895.CPHO_00950"/>
<dbReference type="Gene3D" id="3.30.750.24">
    <property type="entry name" value="STAS domain"/>
    <property type="match status" value="1"/>
</dbReference>
<dbReference type="EMBL" id="CP009249">
    <property type="protein sequence ID" value="APT91724.1"/>
    <property type="molecule type" value="Genomic_DNA"/>
</dbReference>
<dbReference type="Proteomes" id="UP000185491">
    <property type="component" value="Chromosome"/>
</dbReference>
<dbReference type="Pfam" id="PF00916">
    <property type="entry name" value="Sulfate_transp"/>
    <property type="match status" value="2"/>
</dbReference>
<dbReference type="InterPro" id="IPR002645">
    <property type="entry name" value="STAS_dom"/>
</dbReference>
<feature type="domain" description="STAS" evidence="6">
    <location>
        <begin position="404"/>
        <end position="499"/>
    </location>
</feature>
<feature type="transmembrane region" description="Helical" evidence="5">
    <location>
        <begin position="183"/>
        <end position="204"/>
    </location>
</feature>
<proteinExistence type="predicted"/>
<evidence type="ECO:0000313" key="7">
    <source>
        <dbReference type="EMBL" id="APT91724.1"/>
    </source>
</evidence>
<evidence type="ECO:0000259" key="6">
    <source>
        <dbReference type="PROSITE" id="PS50801"/>
    </source>
</evidence>
<feature type="transmembrane region" description="Helical" evidence="5">
    <location>
        <begin position="312"/>
        <end position="345"/>
    </location>
</feature>
<evidence type="ECO:0000256" key="3">
    <source>
        <dbReference type="ARBA" id="ARBA00022989"/>
    </source>
</evidence>
<gene>
    <name evidence="7" type="ORF">CPHO_00950</name>
</gene>
<dbReference type="PANTHER" id="PTHR43310:SF1">
    <property type="entry name" value="SULFATE TRANSPORTER YBAR-RELATED"/>
    <property type="match status" value="1"/>
</dbReference>
<organism evidence="7 8">
    <name type="scientific">Corynebacterium phocae</name>
    <dbReference type="NCBI Taxonomy" id="161895"/>
    <lineage>
        <taxon>Bacteria</taxon>
        <taxon>Bacillati</taxon>
        <taxon>Actinomycetota</taxon>
        <taxon>Actinomycetes</taxon>
        <taxon>Mycobacteriales</taxon>
        <taxon>Corynebacteriaceae</taxon>
        <taxon>Corynebacterium</taxon>
    </lineage>
</organism>
<dbReference type="GO" id="GO:0016020">
    <property type="term" value="C:membrane"/>
    <property type="evidence" value="ECO:0007669"/>
    <property type="project" value="UniProtKB-SubCell"/>
</dbReference>
<accession>A0A1L7D0U5</accession>
<feature type="transmembrane region" description="Helical" evidence="5">
    <location>
        <begin position="365"/>
        <end position="389"/>
    </location>
</feature>
<feature type="transmembrane region" description="Helical" evidence="5">
    <location>
        <begin position="134"/>
        <end position="152"/>
    </location>
</feature>
<dbReference type="PANTHER" id="PTHR43310">
    <property type="entry name" value="SULFATE TRANSPORTER YBAR-RELATED"/>
    <property type="match status" value="1"/>
</dbReference>
<dbReference type="KEGG" id="cpho:CPHO_00950"/>
<reference evidence="7 8" key="1">
    <citation type="submission" date="2014-08" db="EMBL/GenBank/DDBJ databases">
        <title>Complete genome sequence of Corynebacterium phocae M408/89/1(T)(=DSM 44612(T)), isolated from the common seal (Phoca vitulina).</title>
        <authorList>
            <person name="Ruckert C."/>
            <person name="Albersmeier A."/>
            <person name="Winkler A."/>
            <person name="Kalinowski J."/>
        </authorList>
    </citation>
    <scope>NUCLEOTIDE SEQUENCE [LARGE SCALE GENOMIC DNA]</scope>
    <source>
        <strain evidence="7 8">M408/89/1</strain>
    </source>
</reference>
<dbReference type="InterPro" id="IPR036513">
    <property type="entry name" value="STAS_dom_sf"/>
</dbReference>
<feature type="transmembrane region" description="Helical" evidence="5">
    <location>
        <begin position="158"/>
        <end position="176"/>
    </location>
</feature>
<protein>
    <submittedName>
        <fullName evidence="7">Sulfate permease</fullName>
    </submittedName>
</protein>
<dbReference type="AlphaFoldDB" id="A0A1L7D0U5"/>
<dbReference type="SUPFAM" id="SSF52091">
    <property type="entry name" value="SpoIIaa-like"/>
    <property type="match status" value="1"/>
</dbReference>
<dbReference type="PROSITE" id="PS50801">
    <property type="entry name" value="STAS"/>
    <property type="match status" value="1"/>
</dbReference>
<dbReference type="InterPro" id="IPR052706">
    <property type="entry name" value="Membrane-Transporter-like"/>
</dbReference>
<dbReference type="Pfam" id="PF01740">
    <property type="entry name" value="STAS"/>
    <property type="match status" value="1"/>
</dbReference>
<feature type="transmembrane region" description="Helical" evidence="5">
    <location>
        <begin position="279"/>
        <end position="300"/>
    </location>
</feature>
<comment type="subcellular location">
    <subcellularLocation>
        <location evidence="1">Membrane</location>
        <topology evidence="1">Multi-pass membrane protein</topology>
    </subcellularLocation>
</comment>
<feature type="transmembrane region" description="Helical" evidence="5">
    <location>
        <begin position="60"/>
        <end position="76"/>
    </location>
</feature>
<evidence type="ECO:0000313" key="8">
    <source>
        <dbReference type="Proteomes" id="UP000185491"/>
    </source>
</evidence>
<evidence type="ECO:0000256" key="5">
    <source>
        <dbReference type="SAM" id="Phobius"/>
    </source>
</evidence>
<dbReference type="OrthoDB" id="9771198at2"/>
<dbReference type="InterPro" id="IPR011547">
    <property type="entry name" value="SLC26A/SulP_dom"/>
</dbReference>